<organism evidence="4 5">
    <name type="scientific">Dioszegia hungarica</name>
    <dbReference type="NCBI Taxonomy" id="4972"/>
    <lineage>
        <taxon>Eukaryota</taxon>
        <taxon>Fungi</taxon>
        <taxon>Dikarya</taxon>
        <taxon>Basidiomycota</taxon>
        <taxon>Agaricomycotina</taxon>
        <taxon>Tremellomycetes</taxon>
        <taxon>Tremellales</taxon>
        <taxon>Bulleribasidiaceae</taxon>
        <taxon>Dioszegia</taxon>
    </lineage>
</organism>
<feature type="domain" description="Post-SET" evidence="3">
    <location>
        <begin position="153"/>
        <end position="169"/>
    </location>
</feature>
<dbReference type="GeneID" id="77729395"/>
<dbReference type="InterPro" id="IPR053201">
    <property type="entry name" value="Flavunoidine_N-MTase"/>
</dbReference>
<gene>
    <name evidence="4" type="ORF">MKK02DRAFT_38621</name>
</gene>
<dbReference type="GO" id="GO:0032259">
    <property type="term" value="P:methylation"/>
    <property type="evidence" value="ECO:0007669"/>
    <property type="project" value="UniProtKB-KW"/>
</dbReference>
<evidence type="ECO:0000256" key="1">
    <source>
        <dbReference type="ARBA" id="ARBA00022603"/>
    </source>
</evidence>
<evidence type="ECO:0000259" key="3">
    <source>
        <dbReference type="PROSITE" id="PS50868"/>
    </source>
</evidence>
<dbReference type="Gene3D" id="2.170.270.10">
    <property type="entry name" value="SET domain"/>
    <property type="match status" value="1"/>
</dbReference>
<dbReference type="GO" id="GO:0008168">
    <property type="term" value="F:methyltransferase activity"/>
    <property type="evidence" value="ECO:0007669"/>
    <property type="project" value="UniProtKB-KW"/>
</dbReference>
<dbReference type="Proteomes" id="UP001164286">
    <property type="component" value="Unassembled WGS sequence"/>
</dbReference>
<keyword evidence="5" id="KW-1185">Reference proteome</keyword>
<evidence type="ECO:0000313" key="4">
    <source>
        <dbReference type="EMBL" id="KAI9633951.1"/>
    </source>
</evidence>
<proteinExistence type="predicted"/>
<sequence>MTKELVSLPAEPPVAWTKPTSANTKGGKLYKPTHSELFKVVFEQNEGGDEESFSSKLVALEDFPPNSDITKLTNLSRAPVKAYSSVQHGVGPNDHFELNSDLLFMNHSCAPSVYVALPPNRSSEWRVKAGPQGIQRGQDMTFFYPSTEWDMAQGFDCNCGATNCLKSIRGAKYLSLSELEERGHVNEHIREMKASQKE</sequence>
<dbReference type="PANTHER" id="PTHR12350:SF19">
    <property type="entry name" value="SET DOMAIN-CONTAINING PROTEIN"/>
    <property type="match status" value="1"/>
</dbReference>
<dbReference type="AlphaFoldDB" id="A0AA38H4B9"/>
<evidence type="ECO:0000313" key="5">
    <source>
        <dbReference type="Proteomes" id="UP001164286"/>
    </source>
</evidence>
<accession>A0AA38H4B9</accession>
<dbReference type="InterPro" id="IPR003616">
    <property type="entry name" value="Post-SET_dom"/>
</dbReference>
<keyword evidence="1" id="KW-0489">Methyltransferase</keyword>
<dbReference type="SUPFAM" id="SSF82199">
    <property type="entry name" value="SET domain"/>
    <property type="match status" value="1"/>
</dbReference>
<protein>
    <recommendedName>
        <fullName evidence="3">Post-SET domain-containing protein</fullName>
    </recommendedName>
</protein>
<keyword evidence="2" id="KW-0808">Transferase</keyword>
<dbReference type="InterPro" id="IPR046341">
    <property type="entry name" value="SET_dom_sf"/>
</dbReference>
<dbReference type="PROSITE" id="PS50868">
    <property type="entry name" value="POST_SET"/>
    <property type="match status" value="1"/>
</dbReference>
<dbReference type="PANTHER" id="PTHR12350">
    <property type="entry name" value="HISTONE-LYSINE N-METHYLTRANSFERASE-RELATED"/>
    <property type="match status" value="1"/>
</dbReference>
<name>A0AA38H4B9_9TREE</name>
<reference evidence="4" key="1">
    <citation type="journal article" date="2022" name="G3 (Bethesda)">
        <title>High quality genome of the basidiomycete yeast Dioszegia hungarica PDD-24b-2 isolated from cloud water.</title>
        <authorList>
            <person name="Jarrige D."/>
            <person name="Haridas S."/>
            <person name="Bleykasten-Grosshans C."/>
            <person name="Joly M."/>
            <person name="Nadalig T."/>
            <person name="Sancelme M."/>
            <person name="Vuilleumier S."/>
            <person name="Grigoriev I.V."/>
            <person name="Amato P."/>
            <person name="Bringel F."/>
        </authorList>
    </citation>
    <scope>NUCLEOTIDE SEQUENCE</scope>
    <source>
        <strain evidence="4">PDD-24b-2</strain>
    </source>
</reference>
<dbReference type="RefSeq" id="XP_052943728.1">
    <property type="nucleotide sequence ID" value="XM_053090190.1"/>
</dbReference>
<evidence type="ECO:0000256" key="2">
    <source>
        <dbReference type="ARBA" id="ARBA00022679"/>
    </source>
</evidence>
<comment type="caution">
    <text evidence="4">The sequence shown here is derived from an EMBL/GenBank/DDBJ whole genome shotgun (WGS) entry which is preliminary data.</text>
</comment>
<dbReference type="EMBL" id="JAKWFO010000008">
    <property type="protein sequence ID" value="KAI9633951.1"/>
    <property type="molecule type" value="Genomic_DNA"/>
</dbReference>